<dbReference type="SUPFAM" id="SSF56349">
    <property type="entry name" value="DNA breaking-rejoining enzymes"/>
    <property type="match status" value="1"/>
</dbReference>
<dbReference type="InterPro" id="IPR011010">
    <property type="entry name" value="DNA_brk_join_enz"/>
</dbReference>
<dbReference type="Proteomes" id="UP001154420">
    <property type="component" value="Unassembled WGS sequence"/>
</dbReference>
<dbReference type="InterPro" id="IPR004107">
    <property type="entry name" value="Integrase_SAM-like_N"/>
</dbReference>
<dbReference type="GO" id="GO:0015074">
    <property type="term" value="P:DNA integration"/>
    <property type="evidence" value="ECO:0007669"/>
    <property type="project" value="InterPro"/>
</dbReference>
<proteinExistence type="inferred from homology"/>
<evidence type="ECO:0000313" key="4">
    <source>
        <dbReference type="EMBL" id="NBJ93457.1"/>
    </source>
</evidence>
<dbReference type="InterPro" id="IPR010998">
    <property type="entry name" value="Integrase_recombinase_N"/>
</dbReference>
<dbReference type="EMBL" id="QZDT01000019">
    <property type="protein sequence ID" value="NBJ93457.1"/>
    <property type="molecule type" value="Genomic_DNA"/>
</dbReference>
<reference evidence="4" key="1">
    <citation type="submission" date="2018-09" db="EMBL/GenBank/DDBJ databases">
        <title>Murine metabolic-syndrome-specific gut microbial biobank.</title>
        <authorList>
            <person name="Liu C."/>
        </authorList>
    </citation>
    <scope>NUCLEOTIDE SEQUENCE</scope>
    <source>
        <strain evidence="4">D42-62</strain>
    </source>
</reference>
<name>A0A9X5BID8_9FIRM</name>
<dbReference type="Gene3D" id="1.10.150.130">
    <property type="match status" value="1"/>
</dbReference>
<keyword evidence="2" id="KW-0238">DNA-binding</keyword>
<accession>A0A9X5BID8</accession>
<sequence>MENIKGDSIRPNIIRNYKERFEHNIKKCIGNMILSEVKPMHCQNVLNQMKDDYKSSTIYQTRITLYCMFSDAVENDVINKNPVTKGIKHNIGKEPKKVMSM</sequence>
<feature type="domain" description="Integrase SAM-like N-terminal" evidence="3">
    <location>
        <begin position="2"/>
        <end position="49"/>
    </location>
</feature>
<comment type="caution">
    <text evidence="4">The sequence shown here is derived from an EMBL/GenBank/DDBJ whole genome shotgun (WGS) entry which is preliminary data.</text>
</comment>
<organism evidence="4 5">
    <name type="scientific">Parablautia muri</name>
    <dbReference type="NCBI Taxonomy" id="2320879"/>
    <lineage>
        <taxon>Bacteria</taxon>
        <taxon>Bacillati</taxon>
        <taxon>Bacillota</taxon>
        <taxon>Clostridia</taxon>
        <taxon>Lachnospirales</taxon>
        <taxon>Lachnospiraceae</taxon>
        <taxon>Parablautia</taxon>
    </lineage>
</organism>
<comment type="similarity">
    <text evidence="1">Belongs to the 'phage' integrase family.</text>
</comment>
<evidence type="ECO:0000256" key="2">
    <source>
        <dbReference type="ARBA" id="ARBA00023125"/>
    </source>
</evidence>
<dbReference type="AlphaFoldDB" id="A0A9X5BID8"/>
<evidence type="ECO:0000256" key="1">
    <source>
        <dbReference type="ARBA" id="ARBA00008857"/>
    </source>
</evidence>
<keyword evidence="5" id="KW-1185">Reference proteome</keyword>
<protein>
    <recommendedName>
        <fullName evidence="3">Integrase SAM-like N-terminal domain-containing protein</fullName>
    </recommendedName>
</protein>
<evidence type="ECO:0000259" key="3">
    <source>
        <dbReference type="Pfam" id="PF14659"/>
    </source>
</evidence>
<dbReference type="RefSeq" id="WP_330585008.1">
    <property type="nucleotide sequence ID" value="NZ_QZDT01000019.1"/>
</dbReference>
<dbReference type="Pfam" id="PF14659">
    <property type="entry name" value="Phage_int_SAM_3"/>
    <property type="match status" value="1"/>
</dbReference>
<gene>
    <name evidence="4" type="ORF">D5281_12850</name>
</gene>
<evidence type="ECO:0000313" key="5">
    <source>
        <dbReference type="Proteomes" id="UP001154420"/>
    </source>
</evidence>
<dbReference type="GO" id="GO:0003677">
    <property type="term" value="F:DNA binding"/>
    <property type="evidence" value="ECO:0007669"/>
    <property type="project" value="UniProtKB-KW"/>
</dbReference>